<dbReference type="PANTHER" id="PTHR48105">
    <property type="entry name" value="THIOREDOXIN REDUCTASE 1-RELATED-RELATED"/>
    <property type="match status" value="1"/>
</dbReference>
<evidence type="ECO:0000256" key="1">
    <source>
        <dbReference type="ARBA" id="ARBA00022630"/>
    </source>
</evidence>
<gene>
    <name evidence="4" type="ORF">ENM78_02915</name>
</gene>
<name>A0A7J3ZLT8_9CREN</name>
<dbReference type="AlphaFoldDB" id="A0A7J3ZLT8"/>
<accession>A0A7J3ZLT8</accession>
<proteinExistence type="predicted"/>
<organism evidence="4">
    <name type="scientific">Fervidicoccus fontis</name>
    <dbReference type="NCBI Taxonomy" id="683846"/>
    <lineage>
        <taxon>Archaea</taxon>
        <taxon>Thermoproteota</taxon>
        <taxon>Thermoprotei</taxon>
        <taxon>Fervidicoccales</taxon>
        <taxon>Fervidicoccaceae</taxon>
        <taxon>Fervidicoccus</taxon>
    </lineage>
</organism>
<dbReference type="InterPro" id="IPR050097">
    <property type="entry name" value="Ferredoxin-NADP_redctase_2"/>
</dbReference>
<keyword evidence="1" id="KW-0285">Flavoprotein</keyword>
<keyword evidence="2" id="KW-0560">Oxidoreductase</keyword>
<protein>
    <submittedName>
        <fullName evidence="4">Thioredoxin reductase</fullName>
    </submittedName>
</protein>
<feature type="domain" description="FAD/NAD(P)-binding" evidence="3">
    <location>
        <begin position="16"/>
        <end position="306"/>
    </location>
</feature>
<dbReference type="InterPro" id="IPR023753">
    <property type="entry name" value="FAD/NAD-binding_dom"/>
</dbReference>
<dbReference type="Gene3D" id="3.50.50.60">
    <property type="entry name" value="FAD/NAD(P)-binding domain"/>
    <property type="match status" value="2"/>
</dbReference>
<evidence type="ECO:0000256" key="2">
    <source>
        <dbReference type="ARBA" id="ARBA00023002"/>
    </source>
</evidence>
<dbReference type="GO" id="GO:0016491">
    <property type="term" value="F:oxidoreductase activity"/>
    <property type="evidence" value="ECO:0007669"/>
    <property type="project" value="UniProtKB-KW"/>
</dbReference>
<dbReference type="PRINTS" id="PR00469">
    <property type="entry name" value="PNDRDTASEII"/>
</dbReference>
<dbReference type="EMBL" id="DRZC01000034">
    <property type="protein sequence ID" value="HHQ80400.1"/>
    <property type="molecule type" value="Genomic_DNA"/>
</dbReference>
<dbReference type="InterPro" id="IPR036188">
    <property type="entry name" value="FAD/NAD-bd_sf"/>
</dbReference>
<dbReference type="Pfam" id="PF07992">
    <property type="entry name" value="Pyr_redox_2"/>
    <property type="match status" value="1"/>
</dbReference>
<reference evidence="4" key="1">
    <citation type="journal article" date="2020" name="mSystems">
        <title>Genome- and Community-Level Interaction Insights into Carbon Utilization and Element Cycling Functions of Hydrothermarchaeota in Hydrothermal Sediment.</title>
        <authorList>
            <person name="Zhou Z."/>
            <person name="Liu Y."/>
            <person name="Xu W."/>
            <person name="Pan J."/>
            <person name="Luo Z.H."/>
            <person name="Li M."/>
        </authorList>
    </citation>
    <scope>NUCLEOTIDE SEQUENCE [LARGE SCALE GENOMIC DNA]</scope>
    <source>
        <strain evidence="4">SpSt-1116</strain>
    </source>
</reference>
<evidence type="ECO:0000313" key="4">
    <source>
        <dbReference type="EMBL" id="HHQ80400.1"/>
    </source>
</evidence>
<comment type="caution">
    <text evidence="4">The sequence shown here is derived from an EMBL/GenBank/DDBJ whole genome shotgun (WGS) entry which is preliminary data.</text>
</comment>
<dbReference type="PRINTS" id="PR00368">
    <property type="entry name" value="FADPNR"/>
</dbReference>
<sequence length="326" mass="35076">MSLRLGVPRPGKREVDLLVIGGGPAGLNAALYGRRYMLETLVVAESIGGQVAVADVIENYLGIHSIRGIELADRFRRHVEAAGASIVIDRVVGIERDDSGVFRARTLKGLEVVAKSIVVAIGAKRRRLGVPGESELAGRGISYCAVCDAPLYQGSENVVVVGGGNSAMKGALLLSQYAKRVTLVHRGESFRAQPLLVESVRKHGNVEFVLGSVVTEIIGDKRVRAVKVKNLKTGEERVIEADGVFVEIGYEPDVEFARMLGVEIDSEGYIVVNELMETSRPGIFAAGNCTNKWKELRQIITAAAQGAIAAFSAYNYIKRAFGVERG</sequence>
<evidence type="ECO:0000259" key="3">
    <source>
        <dbReference type="Pfam" id="PF07992"/>
    </source>
</evidence>
<dbReference type="SUPFAM" id="SSF51905">
    <property type="entry name" value="FAD/NAD(P)-binding domain"/>
    <property type="match status" value="1"/>
</dbReference>